<evidence type="ECO:0000256" key="2">
    <source>
        <dbReference type="ARBA" id="ARBA00022692"/>
    </source>
</evidence>
<dbReference type="PANTHER" id="PTHR12883:SF0">
    <property type="entry name" value="PAT COMPLEX SUBUNIT CCDC47"/>
    <property type="match status" value="1"/>
</dbReference>
<feature type="region of interest" description="Disordered" evidence="5">
    <location>
        <begin position="334"/>
        <end position="362"/>
    </location>
</feature>
<dbReference type="GO" id="GO:0032469">
    <property type="term" value="P:endoplasmic reticulum calcium ion homeostasis"/>
    <property type="evidence" value="ECO:0007669"/>
    <property type="project" value="InterPro"/>
</dbReference>
<evidence type="ECO:0000313" key="8">
    <source>
        <dbReference type="Proteomes" id="UP000008983"/>
    </source>
</evidence>
<evidence type="ECO:0000256" key="5">
    <source>
        <dbReference type="SAM" id="MobiDB-lite"/>
    </source>
</evidence>
<dbReference type="eggNOG" id="KOG2357">
    <property type="taxonomic scope" value="Eukaryota"/>
</dbReference>
<sequence>MIIFLFFTLIFCQEQQEDNNNQKNSFINTIIESLTIQNLNYFFNQYIYETLAVYFILLFIIMYFAGKKQNIILLNAWHNSVKNIFIQNFAHVGVGKQGEKALFFQDSPSSYKFYASGRESIQFCLVTLEFVKRQDIIWNWLLNFIWPEKDTITIDIPLYDQKEPICAAILRTKNLKTARENFQDLKYLTQKVFTDKLDDDVLSILAGDENMAKEIFDDQMLKSINQYQKWFSVIHITDQKAFSSSNSHIRVVLNFPSNNQEYQNFENIFQLIFNLADKVYSLKLKSKTKDDAIKERQLFDDLKNKEQLEKKQEELQQKKAEKLREERERISKLSLEEQQKYEEKESKRQQKRLMAKRTVKVM</sequence>
<keyword evidence="2 6" id="KW-0812">Transmembrane</keyword>
<evidence type="ECO:0000256" key="6">
    <source>
        <dbReference type="SAM" id="Phobius"/>
    </source>
</evidence>
<keyword evidence="4 6" id="KW-0472">Membrane</keyword>
<dbReference type="GO" id="GO:0005509">
    <property type="term" value="F:calcium ion binding"/>
    <property type="evidence" value="ECO:0007669"/>
    <property type="project" value="InterPro"/>
</dbReference>
<protein>
    <recommendedName>
        <fullName evidence="9">Transmembrane protein</fullName>
    </recommendedName>
</protein>
<evidence type="ECO:0000256" key="1">
    <source>
        <dbReference type="ARBA" id="ARBA00004167"/>
    </source>
</evidence>
<dbReference type="Pfam" id="PF07946">
    <property type="entry name" value="CCDC47"/>
    <property type="match status" value="1"/>
</dbReference>
<accession>G0QWW4</accession>
<dbReference type="STRING" id="857967.G0QWW4"/>
<reference evidence="7 8" key="1">
    <citation type="submission" date="2011-07" db="EMBL/GenBank/DDBJ databases">
        <authorList>
            <person name="Coyne R."/>
            <person name="Brami D."/>
            <person name="Johnson J."/>
            <person name="Hostetler J."/>
            <person name="Hannick L."/>
            <person name="Clark T."/>
            <person name="Cassidy-Hanley D."/>
            <person name="Inman J."/>
        </authorList>
    </citation>
    <scope>NUCLEOTIDE SEQUENCE [LARGE SCALE GENOMIC DNA]</scope>
    <source>
        <strain evidence="7 8">G5</strain>
    </source>
</reference>
<organism evidence="7 8">
    <name type="scientific">Ichthyophthirius multifiliis</name>
    <name type="common">White spot disease agent</name>
    <name type="synonym">Ich</name>
    <dbReference type="NCBI Taxonomy" id="5932"/>
    <lineage>
        <taxon>Eukaryota</taxon>
        <taxon>Sar</taxon>
        <taxon>Alveolata</taxon>
        <taxon>Ciliophora</taxon>
        <taxon>Intramacronucleata</taxon>
        <taxon>Oligohymenophorea</taxon>
        <taxon>Hymenostomatida</taxon>
        <taxon>Ophryoglenina</taxon>
        <taxon>Ichthyophthirius</taxon>
    </lineage>
</organism>
<dbReference type="EMBL" id="GL984019">
    <property type="protein sequence ID" value="EGR30285.1"/>
    <property type="molecule type" value="Genomic_DNA"/>
</dbReference>
<dbReference type="GO" id="GO:0005783">
    <property type="term" value="C:endoplasmic reticulum"/>
    <property type="evidence" value="ECO:0007669"/>
    <property type="project" value="InterPro"/>
</dbReference>
<dbReference type="OrthoDB" id="10039147at2759"/>
<evidence type="ECO:0000313" key="7">
    <source>
        <dbReference type="EMBL" id="EGR30285.1"/>
    </source>
</evidence>
<dbReference type="InterPro" id="IPR012879">
    <property type="entry name" value="CCDC47"/>
</dbReference>
<dbReference type="InParanoid" id="G0QWW4"/>
<dbReference type="OMA" id="MHLVRDM"/>
<proteinExistence type="predicted"/>
<feature type="compositionally biased region" description="Basic residues" evidence="5">
    <location>
        <begin position="349"/>
        <end position="362"/>
    </location>
</feature>
<dbReference type="GO" id="GO:0016020">
    <property type="term" value="C:membrane"/>
    <property type="evidence" value="ECO:0007669"/>
    <property type="project" value="UniProtKB-SubCell"/>
</dbReference>
<evidence type="ECO:0000256" key="3">
    <source>
        <dbReference type="ARBA" id="ARBA00022989"/>
    </source>
</evidence>
<comment type="subcellular location">
    <subcellularLocation>
        <location evidence="1">Membrane</location>
        <topology evidence="1">Single-pass membrane protein</topology>
    </subcellularLocation>
</comment>
<dbReference type="RefSeq" id="XP_004031872.1">
    <property type="nucleotide sequence ID" value="XM_004031824.1"/>
</dbReference>
<gene>
    <name evidence="7" type="ORF">IMG5_135810</name>
</gene>
<keyword evidence="3 6" id="KW-1133">Transmembrane helix</keyword>
<keyword evidence="8" id="KW-1185">Reference proteome</keyword>
<feature type="compositionally biased region" description="Basic and acidic residues" evidence="5">
    <location>
        <begin position="334"/>
        <end position="348"/>
    </location>
</feature>
<dbReference type="Proteomes" id="UP000008983">
    <property type="component" value="Unassembled WGS sequence"/>
</dbReference>
<dbReference type="GeneID" id="14906398"/>
<dbReference type="PANTHER" id="PTHR12883">
    <property type="entry name" value="ADIPOCYTE-SPECIFIC PROTEIN 4-RELATED"/>
    <property type="match status" value="1"/>
</dbReference>
<evidence type="ECO:0000256" key="4">
    <source>
        <dbReference type="ARBA" id="ARBA00023136"/>
    </source>
</evidence>
<evidence type="ECO:0008006" key="9">
    <source>
        <dbReference type="Google" id="ProtNLM"/>
    </source>
</evidence>
<name>G0QWW4_ICHMU</name>
<feature type="transmembrane region" description="Helical" evidence="6">
    <location>
        <begin position="46"/>
        <end position="65"/>
    </location>
</feature>
<dbReference type="AlphaFoldDB" id="G0QWW4"/>